<protein>
    <submittedName>
        <fullName evidence="1">Uncharacterized protein</fullName>
    </submittedName>
</protein>
<dbReference type="Proteomes" id="UP000831701">
    <property type="component" value="Chromosome 11"/>
</dbReference>
<evidence type="ECO:0000313" key="1">
    <source>
        <dbReference type="EMBL" id="KAI3366265.1"/>
    </source>
</evidence>
<gene>
    <name evidence="1" type="ORF">L3Q82_009736</name>
</gene>
<dbReference type="EMBL" id="CM041541">
    <property type="protein sequence ID" value="KAI3366265.1"/>
    <property type="molecule type" value="Genomic_DNA"/>
</dbReference>
<comment type="caution">
    <text evidence="1">The sequence shown here is derived from an EMBL/GenBank/DDBJ whole genome shotgun (WGS) entry which is preliminary data.</text>
</comment>
<name>A0ACB8WEZ6_9TELE</name>
<sequence>MRGICVWQWTEKLIRAQQADSTLDKCRSAVQEKSGTSSVTYLFDDGVLLRKWSPVSGMECDVVAQVVVLKEFRLQVLSLAHDHWVSSHLGIKKTRNWILRYFFWLGVKSDVVKFCHSCHICQITGKPNQVMSELAAKHQVSSSYHPESQGALERFHQTLKSML</sequence>
<accession>A0ACB8WEZ6</accession>
<proteinExistence type="predicted"/>
<feature type="non-terminal residue" evidence="1">
    <location>
        <position position="163"/>
    </location>
</feature>
<reference evidence="1" key="1">
    <citation type="submission" date="2022-04" db="EMBL/GenBank/DDBJ databases">
        <title>Jade perch genome.</title>
        <authorList>
            <person name="Chao B."/>
        </authorList>
    </citation>
    <scope>NUCLEOTIDE SEQUENCE</scope>
    <source>
        <strain evidence="1">CB-2022</strain>
    </source>
</reference>
<keyword evidence="2" id="KW-1185">Reference proteome</keyword>
<evidence type="ECO:0000313" key="2">
    <source>
        <dbReference type="Proteomes" id="UP000831701"/>
    </source>
</evidence>
<organism evidence="1 2">
    <name type="scientific">Scortum barcoo</name>
    <name type="common">barcoo grunter</name>
    <dbReference type="NCBI Taxonomy" id="214431"/>
    <lineage>
        <taxon>Eukaryota</taxon>
        <taxon>Metazoa</taxon>
        <taxon>Chordata</taxon>
        <taxon>Craniata</taxon>
        <taxon>Vertebrata</taxon>
        <taxon>Euteleostomi</taxon>
        <taxon>Actinopterygii</taxon>
        <taxon>Neopterygii</taxon>
        <taxon>Teleostei</taxon>
        <taxon>Neoteleostei</taxon>
        <taxon>Acanthomorphata</taxon>
        <taxon>Eupercaria</taxon>
        <taxon>Centrarchiformes</taxon>
        <taxon>Terapontoidei</taxon>
        <taxon>Terapontidae</taxon>
        <taxon>Scortum</taxon>
    </lineage>
</organism>